<evidence type="ECO:0000256" key="1">
    <source>
        <dbReference type="ARBA" id="ARBA00004141"/>
    </source>
</evidence>
<proteinExistence type="predicted"/>
<feature type="transmembrane region" description="Helical" evidence="5">
    <location>
        <begin position="70"/>
        <end position="96"/>
    </location>
</feature>
<comment type="caution">
    <text evidence="6">The sequence shown here is derived from an EMBL/GenBank/DDBJ whole genome shotgun (WGS) entry which is preliminary data.</text>
</comment>
<keyword evidence="6" id="KW-0808">Transferase</keyword>
<evidence type="ECO:0000313" key="7">
    <source>
        <dbReference type="Proteomes" id="UP000557217"/>
    </source>
</evidence>
<keyword evidence="6" id="KW-0489">Methyltransferase</keyword>
<evidence type="ECO:0000256" key="5">
    <source>
        <dbReference type="SAM" id="Phobius"/>
    </source>
</evidence>
<dbReference type="AlphaFoldDB" id="A0A840PJ40"/>
<protein>
    <submittedName>
        <fullName evidence="6">Methyltransferase</fullName>
    </submittedName>
</protein>
<keyword evidence="3 5" id="KW-1133">Transmembrane helix</keyword>
<keyword evidence="2 5" id="KW-0812">Transmembrane</keyword>
<dbReference type="GO" id="GO:0016020">
    <property type="term" value="C:membrane"/>
    <property type="evidence" value="ECO:0007669"/>
    <property type="project" value="UniProtKB-SubCell"/>
</dbReference>
<name>A0A840PJ40_URETH</name>
<dbReference type="Gene3D" id="1.20.120.1630">
    <property type="match status" value="1"/>
</dbReference>
<dbReference type="EMBL" id="JACHGZ010000006">
    <property type="protein sequence ID" value="MBB5148415.1"/>
    <property type="molecule type" value="Genomic_DNA"/>
</dbReference>
<dbReference type="GO" id="GO:0032259">
    <property type="term" value="P:methylation"/>
    <property type="evidence" value="ECO:0007669"/>
    <property type="project" value="UniProtKB-KW"/>
</dbReference>
<dbReference type="RefSeq" id="WP_168412098.1">
    <property type="nucleotide sequence ID" value="NZ_JAAXPW010000007.1"/>
</dbReference>
<dbReference type="Proteomes" id="UP000557217">
    <property type="component" value="Unassembled WGS sequence"/>
</dbReference>
<evidence type="ECO:0000256" key="4">
    <source>
        <dbReference type="ARBA" id="ARBA00023136"/>
    </source>
</evidence>
<keyword evidence="7" id="KW-1185">Reference proteome</keyword>
<evidence type="ECO:0000256" key="2">
    <source>
        <dbReference type="ARBA" id="ARBA00022692"/>
    </source>
</evidence>
<evidence type="ECO:0000313" key="6">
    <source>
        <dbReference type="EMBL" id="MBB5148415.1"/>
    </source>
</evidence>
<feature type="transmembrane region" description="Helical" evidence="5">
    <location>
        <begin position="42"/>
        <end position="63"/>
    </location>
</feature>
<reference evidence="6 7" key="1">
    <citation type="submission" date="2020-08" db="EMBL/GenBank/DDBJ databases">
        <title>Genomic Encyclopedia of Type Strains, Phase IV (KMG-IV): sequencing the most valuable type-strain genomes for metagenomic binning, comparative biology and taxonomic classification.</title>
        <authorList>
            <person name="Goeker M."/>
        </authorList>
    </citation>
    <scope>NUCLEOTIDE SEQUENCE [LARGE SCALE GENOMIC DNA]</scope>
    <source>
        <strain evidence="6 7">DSM 10633</strain>
    </source>
</reference>
<keyword evidence="4 5" id="KW-0472">Membrane</keyword>
<dbReference type="InterPro" id="IPR007269">
    <property type="entry name" value="ICMT_MeTrfase"/>
</dbReference>
<sequence>MLIFMIVTTIVILQRIFELFIAKRNERQMLQLGAYEVGASHYAFMILLHVSFFISLIVEVIVFERTISPLFLPLFIIFLLVQSLRIWCLSSLGMYWNTKIIVLPGAQIVKKGPYAFLKHPNYFVVCCEIIILPIMFQAYFTAIVFTLLNFIMLSIRIPIEEKALMEATNYEYEFNKKIQHHS</sequence>
<comment type="subcellular location">
    <subcellularLocation>
        <location evidence="1">Membrane</location>
        <topology evidence="1">Multi-pass membrane protein</topology>
    </subcellularLocation>
</comment>
<organism evidence="6 7">
    <name type="scientific">Ureibacillus thermosphaericus</name>
    <dbReference type="NCBI Taxonomy" id="51173"/>
    <lineage>
        <taxon>Bacteria</taxon>
        <taxon>Bacillati</taxon>
        <taxon>Bacillota</taxon>
        <taxon>Bacilli</taxon>
        <taxon>Bacillales</taxon>
        <taxon>Caryophanaceae</taxon>
        <taxon>Ureibacillus</taxon>
    </lineage>
</organism>
<evidence type="ECO:0000256" key="3">
    <source>
        <dbReference type="ARBA" id="ARBA00022989"/>
    </source>
</evidence>
<dbReference type="Pfam" id="PF04140">
    <property type="entry name" value="ICMT"/>
    <property type="match status" value="1"/>
</dbReference>
<dbReference type="GO" id="GO:0004671">
    <property type="term" value="F:protein C-terminal S-isoprenylcysteine carboxyl O-methyltransferase activity"/>
    <property type="evidence" value="ECO:0007669"/>
    <property type="project" value="InterPro"/>
</dbReference>
<gene>
    <name evidence="6" type="ORF">HNR36_000801</name>
</gene>
<accession>A0A840PJ40</accession>
<feature type="transmembrane region" description="Helical" evidence="5">
    <location>
        <begin position="122"/>
        <end position="155"/>
    </location>
</feature>